<dbReference type="NCBIfam" id="TIGR00231">
    <property type="entry name" value="small_GTP"/>
    <property type="match status" value="1"/>
</dbReference>
<evidence type="ECO:0000313" key="5">
    <source>
        <dbReference type="EMBL" id="CCA26014.1"/>
    </source>
</evidence>
<dbReference type="InterPro" id="IPR027417">
    <property type="entry name" value="P-loop_NTPase"/>
</dbReference>
<evidence type="ECO:0000256" key="2">
    <source>
        <dbReference type="ARBA" id="ARBA00023134"/>
    </source>
</evidence>
<dbReference type="InterPro" id="IPR001806">
    <property type="entry name" value="Small_GTPase"/>
</dbReference>
<proteinExistence type="predicted"/>
<dbReference type="SUPFAM" id="SSF52540">
    <property type="entry name" value="P-loop containing nucleoside triphosphate hydrolases"/>
    <property type="match status" value="1"/>
</dbReference>
<feature type="coiled-coil region" evidence="4">
    <location>
        <begin position="137"/>
        <end position="164"/>
    </location>
</feature>
<evidence type="ECO:0000256" key="1">
    <source>
        <dbReference type="ARBA" id="ARBA00022741"/>
    </source>
</evidence>
<dbReference type="GO" id="GO:0005525">
    <property type="term" value="F:GTP binding"/>
    <property type="evidence" value="ECO:0007669"/>
    <property type="project" value="UniProtKB-KW"/>
</dbReference>
<keyword evidence="2" id="KW-0342">GTP-binding</keyword>
<dbReference type="PRINTS" id="PR00449">
    <property type="entry name" value="RASTRNSFRMNG"/>
</dbReference>
<gene>
    <name evidence="5" type="primary">AlNc14C340G10782</name>
    <name evidence="5" type="ORF">ALNC14_121580</name>
</gene>
<keyword evidence="3" id="KW-0449">Lipoprotein</keyword>
<reference evidence="5" key="1">
    <citation type="journal article" date="2011" name="PLoS Biol.">
        <title>Gene gain and loss during evolution of obligate parasitism in the white rust pathogen of Arabidopsis thaliana.</title>
        <authorList>
            <person name="Kemen E."/>
            <person name="Gardiner A."/>
            <person name="Schultz-Larsen T."/>
            <person name="Kemen A.C."/>
            <person name="Balmuth A.L."/>
            <person name="Robert-Seilaniantz A."/>
            <person name="Bailey K."/>
            <person name="Holub E."/>
            <person name="Studholme D.J."/>
            <person name="Maclean D."/>
            <person name="Jones J.D."/>
        </authorList>
    </citation>
    <scope>NUCLEOTIDE SEQUENCE</scope>
</reference>
<dbReference type="InterPro" id="IPR005225">
    <property type="entry name" value="Small_GTP-bd"/>
</dbReference>
<dbReference type="Gene3D" id="3.40.50.300">
    <property type="entry name" value="P-loop containing nucleotide triphosphate hydrolases"/>
    <property type="match status" value="1"/>
</dbReference>
<evidence type="ECO:0000256" key="4">
    <source>
        <dbReference type="SAM" id="Coils"/>
    </source>
</evidence>
<organism evidence="5">
    <name type="scientific">Albugo laibachii Nc14</name>
    <dbReference type="NCBI Taxonomy" id="890382"/>
    <lineage>
        <taxon>Eukaryota</taxon>
        <taxon>Sar</taxon>
        <taxon>Stramenopiles</taxon>
        <taxon>Oomycota</taxon>
        <taxon>Peronosporomycetes</taxon>
        <taxon>Albuginales</taxon>
        <taxon>Albuginaceae</taxon>
        <taxon>Albugo</taxon>
    </lineage>
</organism>
<keyword evidence="1" id="KW-0547">Nucleotide-binding</keyword>
<dbReference type="HOGENOM" id="CLU_036147_0_0_1"/>
<dbReference type="InterPro" id="IPR050227">
    <property type="entry name" value="Rab"/>
</dbReference>
<evidence type="ECO:0000256" key="3">
    <source>
        <dbReference type="ARBA" id="ARBA00023288"/>
    </source>
</evidence>
<dbReference type="SMART" id="SM00173">
    <property type="entry name" value="RAS"/>
    <property type="match status" value="1"/>
</dbReference>
<dbReference type="SMART" id="SM00175">
    <property type="entry name" value="RAB"/>
    <property type="match status" value="1"/>
</dbReference>
<dbReference type="GO" id="GO:0003924">
    <property type="term" value="F:GTPase activity"/>
    <property type="evidence" value="ECO:0007669"/>
    <property type="project" value="InterPro"/>
</dbReference>
<dbReference type="SMART" id="SM00176">
    <property type="entry name" value="RAN"/>
    <property type="match status" value="1"/>
</dbReference>
<dbReference type="FunFam" id="3.40.50.300:FF:001129">
    <property type="entry name" value="ras-related protein Rab-44 isoform X2"/>
    <property type="match status" value="1"/>
</dbReference>
<protein>
    <submittedName>
        <fullName evidence="5">Rab8 family GTPase putative</fullName>
    </submittedName>
</protein>
<accession>F0WX25</accession>
<sequence length="407" mass="45539">MTERDTAWEADMEYSRSRSRSVVGESMEHCNNENELTDIQTLRHRSQSFTSVKDRPLNESLSSGEIAKHAAALSKIYLLGSTPVDVSKLNDGKSNGGRKVEILQRTGALSAQALDALSEGLQLSLDMKKIQSTQTQNAHYQLEEEMEEKQMEEEEEMKRKTEKTLNKSITTGALFFKSKMTKAKSKLSIQTPSFDVSHSNTSRCASMPSHGLSRKHKLKLLLLGDSGVGKTSLMRVFSGDMFSDSMLATAGVDFKLGQISVGEEKIVLQIWDTAGQERFHRIVSTYYKGANGIVLVYDVTDKRGFDNVEYWMSNIRQYSSQLPAMLLVGNKIDLENRSVSCAEGERTANQYNCRFIETSAKTSKNTNDALETIARDAFLLQLDPEITQKILIDKEKAGRRKDNCVVS</sequence>
<reference evidence="5" key="2">
    <citation type="submission" date="2011-02" db="EMBL/GenBank/DDBJ databases">
        <authorList>
            <person name="MacLean D."/>
        </authorList>
    </citation>
    <scope>NUCLEOTIDE SEQUENCE</scope>
</reference>
<name>F0WX25_9STRA</name>
<keyword evidence="4" id="KW-0175">Coiled coil</keyword>
<dbReference type="PROSITE" id="PS51421">
    <property type="entry name" value="RAS"/>
    <property type="match status" value="1"/>
</dbReference>
<dbReference type="PANTHER" id="PTHR47977">
    <property type="entry name" value="RAS-RELATED PROTEIN RAB"/>
    <property type="match status" value="1"/>
</dbReference>
<dbReference type="SMART" id="SM00174">
    <property type="entry name" value="RHO"/>
    <property type="match status" value="1"/>
</dbReference>
<dbReference type="EMBL" id="FR824385">
    <property type="protein sequence ID" value="CCA26014.1"/>
    <property type="molecule type" value="Genomic_DNA"/>
</dbReference>
<dbReference type="Pfam" id="PF00071">
    <property type="entry name" value="Ras"/>
    <property type="match status" value="1"/>
</dbReference>
<dbReference type="PROSITE" id="PS51420">
    <property type="entry name" value="RHO"/>
    <property type="match status" value="1"/>
</dbReference>
<dbReference type="AlphaFoldDB" id="F0WX25"/>
<dbReference type="PROSITE" id="PS51419">
    <property type="entry name" value="RAB"/>
    <property type="match status" value="1"/>
</dbReference>